<sequence>MGNGDFIVKLSRYALVLAVALLPTCAFAQDSTIVRQEIDKRPYIYIEASGRIETAADLTKIAISLSEKRKSPEEATKLISDKIAQLRAALTQLGIADSSVETKSFQFAKVYLIAKDKKGEPVSSFADPDRDKFDGFRATYNAVATLATTDRIGEVLSSASALGIEVNSVTFASSREAEFVEQVRKIAADKARSRAEVYAQSLGGTLGDLLNVKEGTGYNPDTMAYTPLEGYADLAVLDPSTAPMAIAPGKLTYEASVSAKWALAPAK</sequence>
<dbReference type="InterPro" id="IPR007497">
    <property type="entry name" value="SIMPL/DUF541"/>
</dbReference>
<feature type="signal peptide" evidence="1">
    <location>
        <begin position="1"/>
        <end position="28"/>
    </location>
</feature>
<dbReference type="Gene3D" id="3.30.110.170">
    <property type="entry name" value="Protein of unknown function (DUF541), domain 1"/>
    <property type="match status" value="1"/>
</dbReference>
<keyword evidence="1" id="KW-0732">Signal</keyword>
<dbReference type="GO" id="GO:0006974">
    <property type="term" value="P:DNA damage response"/>
    <property type="evidence" value="ECO:0007669"/>
    <property type="project" value="TreeGrafter"/>
</dbReference>
<dbReference type="AlphaFoldDB" id="A0A1E5XPM1"/>
<feature type="chain" id="PRO_5009190373" description="SIMPL domain-containing protein" evidence="1">
    <location>
        <begin position="29"/>
        <end position="267"/>
    </location>
</feature>
<organism evidence="2 3">
    <name type="scientific">Devosia insulae DS-56</name>
    <dbReference type="NCBI Taxonomy" id="1116389"/>
    <lineage>
        <taxon>Bacteria</taxon>
        <taxon>Pseudomonadati</taxon>
        <taxon>Pseudomonadota</taxon>
        <taxon>Alphaproteobacteria</taxon>
        <taxon>Hyphomicrobiales</taxon>
        <taxon>Devosiaceae</taxon>
        <taxon>Devosia</taxon>
    </lineage>
</organism>
<dbReference type="InterPro" id="IPR052022">
    <property type="entry name" value="26kDa_periplasmic_antigen"/>
</dbReference>
<dbReference type="PANTHER" id="PTHR34387">
    <property type="entry name" value="SLR1258 PROTEIN"/>
    <property type="match status" value="1"/>
</dbReference>
<comment type="caution">
    <text evidence="2">The sequence shown here is derived from an EMBL/GenBank/DDBJ whole genome shotgun (WGS) entry which is preliminary data.</text>
</comment>
<evidence type="ECO:0000256" key="1">
    <source>
        <dbReference type="SAM" id="SignalP"/>
    </source>
</evidence>
<protein>
    <recommendedName>
        <fullName evidence="4">SIMPL domain-containing protein</fullName>
    </recommendedName>
</protein>
<evidence type="ECO:0000313" key="3">
    <source>
        <dbReference type="Proteomes" id="UP000095463"/>
    </source>
</evidence>
<dbReference type="Pfam" id="PF04402">
    <property type="entry name" value="SIMPL"/>
    <property type="match status" value="1"/>
</dbReference>
<dbReference type="Proteomes" id="UP000095463">
    <property type="component" value="Unassembled WGS sequence"/>
</dbReference>
<name>A0A1E5XPM1_9HYPH</name>
<evidence type="ECO:0008006" key="4">
    <source>
        <dbReference type="Google" id="ProtNLM"/>
    </source>
</evidence>
<dbReference type="PANTHER" id="PTHR34387:SF2">
    <property type="entry name" value="SLR1258 PROTEIN"/>
    <property type="match status" value="1"/>
</dbReference>
<dbReference type="Gene3D" id="3.30.70.2970">
    <property type="entry name" value="Protein of unknown function (DUF541), domain 2"/>
    <property type="match status" value="1"/>
</dbReference>
<dbReference type="EMBL" id="LAJE02000199">
    <property type="protein sequence ID" value="OEO30538.1"/>
    <property type="molecule type" value="Genomic_DNA"/>
</dbReference>
<proteinExistence type="predicted"/>
<accession>A0A1E5XPM1</accession>
<evidence type="ECO:0000313" key="2">
    <source>
        <dbReference type="EMBL" id="OEO30538.1"/>
    </source>
</evidence>
<gene>
    <name evidence="2" type="ORF">VW23_020865</name>
</gene>
<keyword evidence="3" id="KW-1185">Reference proteome</keyword>
<reference evidence="2 3" key="1">
    <citation type="journal article" date="2015" name="Genome Announc.">
        <title>Genome Assemblies of Three Soil-Associated Devosia species: D. insulae, D. limi, and D. soli.</title>
        <authorList>
            <person name="Hassan Y.I."/>
            <person name="Lepp D."/>
            <person name="Zhou T."/>
        </authorList>
    </citation>
    <scope>NUCLEOTIDE SEQUENCE [LARGE SCALE GENOMIC DNA]</scope>
    <source>
        <strain evidence="2 3">DS-56</strain>
    </source>
</reference>